<dbReference type="GO" id="GO:1990904">
    <property type="term" value="C:ribonucleoprotein complex"/>
    <property type="evidence" value="ECO:0007669"/>
    <property type="project" value="UniProtKB-KW"/>
</dbReference>
<comment type="similarity">
    <text evidence="1">Belongs to the bacterial ribosomal protein bL9 family.</text>
</comment>
<feature type="domain" description="Ribosomal protein L9" evidence="4">
    <location>
        <begin position="5"/>
        <end position="50"/>
    </location>
</feature>
<dbReference type="GO" id="GO:0005840">
    <property type="term" value="C:ribosome"/>
    <property type="evidence" value="ECO:0007669"/>
    <property type="project" value="UniProtKB-KW"/>
</dbReference>
<accession>A0A3S8UW35</accession>
<evidence type="ECO:0000259" key="4">
    <source>
        <dbReference type="Pfam" id="PF01281"/>
    </source>
</evidence>
<dbReference type="Gene3D" id="3.40.5.10">
    <property type="entry name" value="Ribosomal protein L9, N-terminal domain"/>
    <property type="match status" value="1"/>
</dbReference>
<dbReference type="Pfam" id="PF01281">
    <property type="entry name" value="Ribosomal_L9_N"/>
    <property type="match status" value="1"/>
</dbReference>
<dbReference type="AlphaFoldDB" id="A0A3S8UW35"/>
<reference evidence="5" key="1">
    <citation type="journal article" date="2018" name="J. Phycol.">
        <title>Molecular phylogenetics supports a clade of red algal parasites retaining native plastids: taxonomy and terminology revised.</title>
        <authorList>
            <person name="Salomaki E.D."/>
            <person name="Lane C.E."/>
        </authorList>
    </citation>
    <scope>NUCLEOTIDE SEQUENCE</scope>
</reference>
<geneLocation type="plastid" evidence="5"/>
<organism evidence="5">
    <name type="scientific">Harveyella mirabilis</name>
    <dbReference type="NCBI Taxonomy" id="282355"/>
    <lineage>
        <taxon>Eukaryota</taxon>
        <taxon>Rhodophyta</taxon>
        <taxon>Florideophyceae</taxon>
        <taxon>Rhodymeniophycidae</taxon>
        <taxon>Gigartinales</taxon>
        <taxon>Choreocolacaceae</taxon>
        <taxon>Harveyella</taxon>
    </lineage>
</organism>
<sequence length="148" mass="17702">MIKKIQIVLTKDNAKNQKINDIIYVSNGYATNYLIPNQIAEFTTIKKIKHIKMFKEINQNKYIINKININLINEKSKKIQKIYIYKKNIKNITETNISKWFLKHTNLNINKKQIKILKIRKNNLKYIIVQIKQKEILKKLIQIIPINI</sequence>
<keyword evidence="3" id="KW-0687">Ribonucleoprotein</keyword>
<dbReference type="EMBL" id="MK039118">
    <property type="protein sequence ID" value="AZL88060.1"/>
    <property type="molecule type" value="Genomic_DNA"/>
</dbReference>
<dbReference type="InterPro" id="IPR036935">
    <property type="entry name" value="Ribosomal_bL9_N_sf"/>
</dbReference>
<name>A0A3S8UW35_9FLOR</name>
<keyword evidence="5" id="KW-0934">Plastid</keyword>
<dbReference type="SUPFAM" id="SSF55658">
    <property type="entry name" value="L9 N-domain-like"/>
    <property type="match status" value="1"/>
</dbReference>
<evidence type="ECO:0000256" key="1">
    <source>
        <dbReference type="ARBA" id="ARBA00010605"/>
    </source>
</evidence>
<evidence type="ECO:0000313" key="5">
    <source>
        <dbReference type="EMBL" id="AZL88060.1"/>
    </source>
</evidence>
<gene>
    <name evidence="5" type="primary">rpl9</name>
</gene>
<dbReference type="InterPro" id="IPR009027">
    <property type="entry name" value="Ribosomal_bL9/RNase_H1_N"/>
</dbReference>
<keyword evidence="2 5" id="KW-0689">Ribosomal protein</keyword>
<protein>
    <submittedName>
        <fullName evidence="5">Ribosomal protein L9</fullName>
    </submittedName>
</protein>
<evidence type="ECO:0000256" key="3">
    <source>
        <dbReference type="ARBA" id="ARBA00023274"/>
    </source>
</evidence>
<evidence type="ECO:0000256" key="2">
    <source>
        <dbReference type="ARBA" id="ARBA00022980"/>
    </source>
</evidence>
<proteinExistence type="inferred from homology"/>
<dbReference type="InterPro" id="IPR020070">
    <property type="entry name" value="Ribosomal_bL9_N"/>
</dbReference>